<keyword evidence="9" id="KW-0028">Amino-acid biosynthesis</keyword>
<dbReference type="RefSeq" id="WP_132431096.1">
    <property type="nucleotide sequence ID" value="NZ_SLWK01000001.1"/>
</dbReference>
<dbReference type="Pfam" id="PF01316">
    <property type="entry name" value="Arg_repressor"/>
    <property type="match status" value="1"/>
</dbReference>
<keyword evidence="9" id="KW-0055">Arginine biosynthesis</keyword>
<dbReference type="GO" id="GO:0051259">
    <property type="term" value="P:protein complex oligomerization"/>
    <property type="evidence" value="ECO:0007669"/>
    <property type="project" value="InterPro"/>
</dbReference>
<proteinExistence type="inferred from homology"/>
<keyword evidence="9" id="KW-0678">Repressor</keyword>
<dbReference type="Gene3D" id="1.10.10.10">
    <property type="entry name" value="Winged helix-like DNA-binding domain superfamily/Winged helix DNA-binding domain"/>
    <property type="match status" value="1"/>
</dbReference>
<dbReference type="PRINTS" id="PR01467">
    <property type="entry name" value="ARGREPRESSOR"/>
</dbReference>
<comment type="pathway">
    <text evidence="2 9">Amino-acid biosynthesis; L-arginine biosynthesis [regulation].</text>
</comment>
<evidence type="ECO:0000256" key="1">
    <source>
        <dbReference type="ARBA" id="ARBA00004496"/>
    </source>
</evidence>
<comment type="function">
    <text evidence="9">Regulates arginine biosynthesis genes.</text>
</comment>
<evidence type="ECO:0000313" key="12">
    <source>
        <dbReference type="EMBL" id="TCO10530.1"/>
    </source>
</evidence>
<dbReference type="AlphaFoldDB" id="A0A4R2GN80"/>
<dbReference type="EMBL" id="SLWK01000001">
    <property type="protein sequence ID" value="TCO10530.1"/>
    <property type="molecule type" value="Genomic_DNA"/>
</dbReference>
<name>A0A4R2GN80_9BACT</name>
<evidence type="ECO:0000313" key="13">
    <source>
        <dbReference type="Proteomes" id="UP000295221"/>
    </source>
</evidence>
<evidence type="ECO:0000256" key="6">
    <source>
        <dbReference type="ARBA" id="ARBA00023015"/>
    </source>
</evidence>
<keyword evidence="6 9" id="KW-0805">Transcription regulation</keyword>
<dbReference type="GO" id="GO:0003677">
    <property type="term" value="F:DNA binding"/>
    <property type="evidence" value="ECO:0007669"/>
    <property type="project" value="UniProtKB-KW"/>
</dbReference>
<evidence type="ECO:0000259" key="11">
    <source>
        <dbReference type="Pfam" id="PF02863"/>
    </source>
</evidence>
<dbReference type="PANTHER" id="PTHR34471">
    <property type="entry name" value="ARGININE REPRESSOR"/>
    <property type="match status" value="1"/>
</dbReference>
<feature type="domain" description="Arginine repressor DNA-binding" evidence="10">
    <location>
        <begin position="4"/>
        <end position="69"/>
    </location>
</feature>
<keyword evidence="7 9" id="KW-0238">DNA-binding</keyword>
<dbReference type="SUPFAM" id="SSF46785">
    <property type="entry name" value="Winged helix' DNA-binding domain"/>
    <property type="match status" value="1"/>
</dbReference>
<comment type="caution">
    <text evidence="12">The sequence shown here is derived from an EMBL/GenBank/DDBJ whole genome shotgun (WGS) entry which is preliminary data.</text>
</comment>
<evidence type="ECO:0000259" key="10">
    <source>
        <dbReference type="Pfam" id="PF01316"/>
    </source>
</evidence>
<dbReference type="PANTHER" id="PTHR34471:SF1">
    <property type="entry name" value="ARGININE REPRESSOR"/>
    <property type="match status" value="1"/>
</dbReference>
<dbReference type="UniPathway" id="UPA00068"/>
<dbReference type="Gene3D" id="3.30.1360.40">
    <property type="match status" value="1"/>
</dbReference>
<comment type="similarity">
    <text evidence="3 9">Belongs to the ArgR family.</text>
</comment>
<dbReference type="InterPro" id="IPR020899">
    <property type="entry name" value="Arg_repress_C"/>
</dbReference>
<evidence type="ECO:0000256" key="9">
    <source>
        <dbReference type="HAMAP-Rule" id="MF_00173"/>
    </source>
</evidence>
<dbReference type="NCBIfam" id="TIGR01529">
    <property type="entry name" value="argR_whole"/>
    <property type="match status" value="1"/>
</dbReference>
<evidence type="ECO:0000256" key="5">
    <source>
        <dbReference type="ARBA" id="ARBA00022490"/>
    </source>
</evidence>
<dbReference type="GO" id="GO:0005737">
    <property type="term" value="C:cytoplasm"/>
    <property type="evidence" value="ECO:0007669"/>
    <property type="project" value="UniProtKB-SubCell"/>
</dbReference>
<evidence type="ECO:0000256" key="4">
    <source>
        <dbReference type="ARBA" id="ARBA00021148"/>
    </source>
</evidence>
<dbReference type="InterPro" id="IPR001669">
    <property type="entry name" value="Arg_repress"/>
</dbReference>
<dbReference type="GO" id="GO:0006526">
    <property type="term" value="P:L-arginine biosynthetic process"/>
    <property type="evidence" value="ECO:0007669"/>
    <property type="project" value="UniProtKB-UniPathway"/>
</dbReference>
<comment type="subcellular location">
    <subcellularLocation>
        <location evidence="1 9">Cytoplasm</location>
    </subcellularLocation>
</comment>
<protein>
    <recommendedName>
        <fullName evidence="4 9">Arginine repressor</fullName>
    </recommendedName>
</protein>
<dbReference type="HAMAP" id="MF_00173">
    <property type="entry name" value="Arg_repressor"/>
    <property type="match status" value="1"/>
</dbReference>
<dbReference type="GO" id="GO:0003700">
    <property type="term" value="F:DNA-binding transcription factor activity"/>
    <property type="evidence" value="ECO:0007669"/>
    <property type="project" value="UniProtKB-UniRule"/>
</dbReference>
<dbReference type="OrthoDB" id="9807089at2"/>
<dbReference type="Proteomes" id="UP000295221">
    <property type="component" value="Unassembled WGS sequence"/>
</dbReference>
<keyword evidence="8 9" id="KW-0804">Transcription</keyword>
<reference evidence="12 13" key="1">
    <citation type="submission" date="2019-03" db="EMBL/GenBank/DDBJ databases">
        <title>Genomic Encyclopedia of Type Strains, Phase IV (KMG-IV): sequencing the most valuable type-strain genomes for metagenomic binning, comparative biology and taxonomic classification.</title>
        <authorList>
            <person name="Goeker M."/>
        </authorList>
    </citation>
    <scope>NUCLEOTIDE SEQUENCE [LARGE SCALE GENOMIC DNA]</scope>
    <source>
        <strain evidence="12 13">DSM 24179</strain>
    </source>
</reference>
<dbReference type="InterPro" id="IPR036251">
    <property type="entry name" value="Arg_repress_C_sf"/>
</dbReference>
<evidence type="ECO:0000256" key="8">
    <source>
        <dbReference type="ARBA" id="ARBA00023163"/>
    </source>
</evidence>
<gene>
    <name evidence="9" type="primary">argR</name>
    <name evidence="12" type="ORF">EV194_101160</name>
</gene>
<dbReference type="SUPFAM" id="SSF55252">
    <property type="entry name" value="C-terminal domain of arginine repressor"/>
    <property type="match status" value="1"/>
</dbReference>
<keyword evidence="5 9" id="KW-0963">Cytoplasm</keyword>
<sequence>MKIKTQRINAIIRLIEKNRVGSQEELLALLEKEGFSTTQATLSRDLKALKVAKQPGNDGGYIYVLPDETVEVEKENLREDFPLGGILSLEFSGNMAVVKTRPGFANGIASVIDGQGCYEILGTIAGDDTILLICREGISVEEVLRSLDMFIPGIEDKVL</sequence>
<evidence type="ECO:0000256" key="2">
    <source>
        <dbReference type="ARBA" id="ARBA00005040"/>
    </source>
</evidence>
<evidence type="ECO:0000256" key="3">
    <source>
        <dbReference type="ARBA" id="ARBA00008316"/>
    </source>
</evidence>
<keyword evidence="13" id="KW-1185">Reference proteome</keyword>
<dbReference type="Pfam" id="PF02863">
    <property type="entry name" value="Arg_repressor_C"/>
    <property type="match status" value="1"/>
</dbReference>
<dbReference type="GO" id="GO:1900079">
    <property type="term" value="P:regulation of arginine biosynthetic process"/>
    <property type="evidence" value="ECO:0007669"/>
    <property type="project" value="UniProtKB-UniRule"/>
</dbReference>
<accession>A0A4R2GN80</accession>
<dbReference type="InterPro" id="IPR020900">
    <property type="entry name" value="Arg_repress_DNA-bd"/>
</dbReference>
<dbReference type="InterPro" id="IPR036388">
    <property type="entry name" value="WH-like_DNA-bd_sf"/>
</dbReference>
<evidence type="ECO:0000256" key="7">
    <source>
        <dbReference type="ARBA" id="ARBA00023125"/>
    </source>
</evidence>
<organism evidence="12 13">
    <name type="scientific">Natronoflexus pectinivorans</name>
    <dbReference type="NCBI Taxonomy" id="682526"/>
    <lineage>
        <taxon>Bacteria</taxon>
        <taxon>Pseudomonadati</taxon>
        <taxon>Bacteroidota</taxon>
        <taxon>Bacteroidia</taxon>
        <taxon>Marinilabiliales</taxon>
        <taxon>Marinilabiliaceae</taxon>
        <taxon>Natronoflexus</taxon>
    </lineage>
</organism>
<feature type="domain" description="Arginine repressor C-terminal" evidence="11">
    <location>
        <begin position="86"/>
        <end position="147"/>
    </location>
</feature>
<dbReference type="GO" id="GO:0034618">
    <property type="term" value="F:arginine binding"/>
    <property type="evidence" value="ECO:0007669"/>
    <property type="project" value="InterPro"/>
</dbReference>
<dbReference type="InterPro" id="IPR036390">
    <property type="entry name" value="WH_DNA-bd_sf"/>
</dbReference>